<evidence type="ECO:0000313" key="3">
    <source>
        <dbReference type="Proteomes" id="UP000335636"/>
    </source>
</evidence>
<feature type="region of interest" description="Disordered" evidence="1">
    <location>
        <begin position="81"/>
        <end position="102"/>
    </location>
</feature>
<feature type="non-terminal residue" evidence="2">
    <location>
        <position position="102"/>
    </location>
</feature>
<evidence type="ECO:0000256" key="1">
    <source>
        <dbReference type="SAM" id="MobiDB-lite"/>
    </source>
</evidence>
<dbReference type="Proteomes" id="UP000335636">
    <property type="component" value="Unassembled WGS sequence"/>
</dbReference>
<reference evidence="2" key="1">
    <citation type="submission" date="2019-04" db="EMBL/GenBank/DDBJ databases">
        <authorList>
            <person name="Alioto T."/>
            <person name="Alioto T."/>
        </authorList>
    </citation>
    <scope>NUCLEOTIDE SEQUENCE [LARGE SCALE GENOMIC DNA]</scope>
</reference>
<dbReference type="AlphaFoldDB" id="A0A5E4BFI3"/>
<gene>
    <name evidence="2" type="ORF">MONAX_5E015392</name>
</gene>
<protein>
    <submittedName>
        <fullName evidence="2">Uncharacterized protein</fullName>
    </submittedName>
</protein>
<comment type="caution">
    <text evidence="2">The sequence shown here is derived from an EMBL/GenBank/DDBJ whole genome shotgun (WGS) entry which is preliminary data.</text>
</comment>
<proteinExistence type="predicted"/>
<dbReference type="EMBL" id="CABDUW010000377">
    <property type="protein sequence ID" value="VTJ67352.1"/>
    <property type="molecule type" value="Genomic_DNA"/>
</dbReference>
<keyword evidence="3" id="KW-1185">Reference proteome</keyword>
<organism evidence="2 3">
    <name type="scientific">Marmota monax</name>
    <name type="common">Woodchuck</name>
    <dbReference type="NCBI Taxonomy" id="9995"/>
    <lineage>
        <taxon>Eukaryota</taxon>
        <taxon>Metazoa</taxon>
        <taxon>Chordata</taxon>
        <taxon>Craniata</taxon>
        <taxon>Vertebrata</taxon>
        <taxon>Euteleostomi</taxon>
        <taxon>Mammalia</taxon>
        <taxon>Eutheria</taxon>
        <taxon>Euarchontoglires</taxon>
        <taxon>Glires</taxon>
        <taxon>Rodentia</taxon>
        <taxon>Sciuromorpha</taxon>
        <taxon>Sciuridae</taxon>
        <taxon>Xerinae</taxon>
        <taxon>Marmotini</taxon>
        <taxon>Marmota</taxon>
    </lineage>
</organism>
<sequence length="102" mass="11893">MKLLLEYKVQKGTQPAQAQKLEEIADIFVPGATWKATSTVLPQLDFSCSEFKSKREINWSLWEPHWISQLKCHPRFRKSGQEDAEEFQSAGTKGRNKNWRLQ</sequence>
<name>A0A5E4BFI3_MARMO</name>
<accession>A0A5E4BFI3</accession>
<evidence type="ECO:0000313" key="2">
    <source>
        <dbReference type="EMBL" id="VTJ67352.1"/>
    </source>
</evidence>